<keyword evidence="2" id="KW-1185">Reference proteome</keyword>
<dbReference type="RefSeq" id="WP_094118252.1">
    <property type="nucleotide sequence ID" value="NZ_CP023009.1"/>
</dbReference>
<accession>A0AAD0SFI5</accession>
<gene>
    <name evidence="1" type="ORF">CKQ53_07770</name>
</gene>
<dbReference type="EMBL" id="CP023009">
    <property type="protein sequence ID" value="AXW86895.1"/>
    <property type="molecule type" value="Genomic_DNA"/>
</dbReference>
<reference evidence="1 2" key="1">
    <citation type="submission" date="2017-08" db="EMBL/GenBank/DDBJ databases">
        <title>Comparative genomics of bacteria isolated from necrotic lesions of AOD affected trees.</title>
        <authorList>
            <person name="Doonan J."/>
            <person name="Denman S."/>
            <person name="McDonald J.E."/>
        </authorList>
    </citation>
    <scope>NUCLEOTIDE SEQUENCE [LARGE SCALE GENOMIC DNA]</scope>
    <source>
        <strain evidence="1 2">477</strain>
    </source>
</reference>
<evidence type="ECO:0000313" key="1">
    <source>
        <dbReference type="EMBL" id="AXW86895.1"/>
    </source>
</evidence>
<evidence type="ECO:0000313" key="2">
    <source>
        <dbReference type="Proteomes" id="UP000263881"/>
    </source>
</evidence>
<sequence>MTRDIMILGEKYNIQSLDNVFDELSGINFDKTATEEIDKLDEDLLMISYSNGDLIDVGWYPSFEVPGAFKIYIIKNGDWENPFFEEVMPWDVEVLRNKIKESIKKLEMQ</sequence>
<organism evidence="1 2">
    <name type="scientific">Lonsdalea britannica</name>
    <dbReference type="NCBI Taxonomy" id="1082704"/>
    <lineage>
        <taxon>Bacteria</taxon>
        <taxon>Pseudomonadati</taxon>
        <taxon>Pseudomonadota</taxon>
        <taxon>Gammaproteobacteria</taxon>
        <taxon>Enterobacterales</taxon>
        <taxon>Pectobacteriaceae</taxon>
        <taxon>Lonsdalea</taxon>
    </lineage>
</organism>
<protein>
    <submittedName>
        <fullName evidence="1">Uncharacterized protein</fullName>
    </submittedName>
</protein>
<dbReference type="AlphaFoldDB" id="A0AAD0SFI5"/>
<proteinExistence type="predicted"/>
<name>A0AAD0SFI5_9GAMM</name>
<dbReference type="Proteomes" id="UP000263881">
    <property type="component" value="Chromosome"/>
</dbReference>
<dbReference type="KEGG" id="lbq:CKQ53_07770"/>